<evidence type="ECO:0000313" key="3">
    <source>
        <dbReference type="Proteomes" id="UP001066276"/>
    </source>
</evidence>
<keyword evidence="3" id="KW-1185">Reference proteome</keyword>
<protein>
    <submittedName>
        <fullName evidence="2">Uncharacterized protein</fullName>
    </submittedName>
</protein>
<evidence type="ECO:0000256" key="1">
    <source>
        <dbReference type="SAM" id="MobiDB-lite"/>
    </source>
</evidence>
<name>A0AAV7UES0_PLEWA</name>
<reference evidence="2" key="1">
    <citation type="journal article" date="2022" name="bioRxiv">
        <title>Sequencing and chromosome-scale assembly of the giantPleurodeles waltlgenome.</title>
        <authorList>
            <person name="Brown T."/>
            <person name="Elewa A."/>
            <person name="Iarovenko S."/>
            <person name="Subramanian E."/>
            <person name="Araus A.J."/>
            <person name="Petzold A."/>
            <person name="Susuki M."/>
            <person name="Suzuki K.-i.T."/>
            <person name="Hayashi T."/>
            <person name="Toyoda A."/>
            <person name="Oliveira C."/>
            <person name="Osipova E."/>
            <person name="Leigh N.D."/>
            <person name="Simon A."/>
            <person name="Yun M.H."/>
        </authorList>
    </citation>
    <scope>NUCLEOTIDE SEQUENCE</scope>
    <source>
        <strain evidence="2">20211129_DDA</strain>
        <tissue evidence="2">Liver</tissue>
    </source>
</reference>
<feature type="compositionally biased region" description="Basic and acidic residues" evidence="1">
    <location>
        <begin position="35"/>
        <end position="58"/>
    </location>
</feature>
<sequence>MPCAGPRGKYPGGIFRLAESEEEEVGPFRTTPGRDGTEDKNVKERKEHGVGVRGERGGELWPGDGKTLERGGELRPGDGEPPERGGELRPGDGEPPER</sequence>
<feature type="compositionally biased region" description="Basic and acidic residues" evidence="1">
    <location>
        <begin position="66"/>
        <end position="98"/>
    </location>
</feature>
<comment type="caution">
    <text evidence="2">The sequence shown here is derived from an EMBL/GenBank/DDBJ whole genome shotgun (WGS) entry which is preliminary data.</text>
</comment>
<dbReference type="AlphaFoldDB" id="A0AAV7UES0"/>
<proteinExistence type="predicted"/>
<feature type="region of interest" description="Disordered" evidence="1">
    <location>
        <begin position="1"/>
        <end position="98"/>
    </location>
</feature>
<accession>A0AAV7UES0</accession>
<evidence type="ECO:0000313" key="2">
    <source>
        <dbReference type="EMBL" id="KAJ1187443.1"/>
    </source>
</evidence>
<dbReference type="EMBL" id="JANPWB010000005">
    <property type="protein sequence ID" value="KAJ1187443.1"/>
    <property type="molecule type" value="Genomic_DNA"/>
</dbReference>
<dbReference type="Proteomes" id="UP001066276">
    <property type="component" value="Chromosome 3_1"/>
</dbReference>
<organism evidence="2 3">
    <name type="scientific">Pleurodeles waltl</name>
    <name type="common">Iberian ribbed newt</name>
    <dbReference type="NCBI Taxonomy" id="8319"/>
    <lineage>
        <taxon>Eukaryota</taxon>
        <taxon>Metazoa</taxon>
        <taxon>Chordata</taxon>
        <taxon>Craniata</taxon>
        <taxon>Vertebrata</taxon>
        <taxon>Euteleostomi</taxon>
        <taxon>Amphibia</taxon>
        <taxon>Batrachia</taxon>
        <taxon>Caudata</taxon>
        <taxon>Salamandroidea</taxon>
        <taxon>Salamandridae</taxon>
        <taxon>Pleurodelinae</taxon>
        <taxon>Pleurodeles</taxon>
    </lineage>
</organism>
<gene>
    <name evidence="2" type="ORF">NDU88_004219</name>
</gene>